<keyword evidence="1" id="KW-0472">Membrane</keyword>
<evidence type="ECO:0000256" key="1">
    <source>
        <dbReference type="SAM" id="Phobius"/>
    </source>
</evidence>
<comment type="caution">
    <text evidence="2">The sequence shown here is derived from an EMBL/GenBank/DDBJ whole genome shotgun (WGS) entry which is preliminary data.</text>
</comment>
<evidence type="ECO:0000313" key="2">
    <source>
        <dbReference type="EMBL" id="GEK91283.1"/>
    </source>
</evidence>
<feature type="transmembrane region" description="Helical" evidence="1">
    <location>
        <begin position="7"/>
        <end position="27"/>
    </location>
</feature>
<protein>
    <submittedName>
        <fullName evidence="2">Uncharacterized protein</fullName>
    </submittedName>
</protein>
<dbReference type="EMBL" id="BJUY01000008">
    <property type="protein sequence ID" value="GEK91283.1"/>
    <property type="molecule type" value="Genomic_DNA"/>
</dbReference>
<accession>A0A511AVB2</accession>
<proteinExistence type="predicted"/>
<reference evidence="2 3" key="1">
    <citation type="submission" date="2019-07" db="EMBL/GenBank/DDBJ databases">
        <title>Whole genome shotgun sequence of Alkalibacterium kapii NBRC 103247.</title>
        <authorList>
            <person name="Hosoyama A."/>
            <person name="Uohara A."/>
            <person name="Ohji S."/>
            <person name="Ichikawa N."/>
        </authorList>
    </citation>
    <scope>NUCLEOTIDE SEQUENCE [LARGE SCALE GENOMIC DNA]</scope>
    <source>
        <strain evidence="2 3">NBRC 103247</strain>
    </source>
</reference>
<evidence type="ECO:0000313" key="3">
    <source>
        <dbReference type="Proteomes" id="UP000321662"/>
    </source>
</evidence>
<dbReference type="AlphaFoldDB" id="A0A511AVB2"/>
<dbReference type="Proteomes" id="UP000321662">
    <property type="component" value="Unassembled WGS sequence"/>
</dbReference>
<keyword evidence="3" id="KW-1185">Reference proteome</keyword>
<gene>
    <name evidence="2" type="ORF">AKA01nite_09050</name>
</gene>
<keyword evidence="1" id="KW-1133">Transmembrane helix</keyword>
<name>A0A511AVB2_9LACT</name>
<keyword evidence="1" id="KW-0812">Transmembrane</keyword>
<sequence length="403" mass="45785">MEIMSKYIKLSSIILFIAVIMTGFGIYKIQAKTPQPDMKIVTAEGMPKYIGPIELYGFVADSNGGFNYPTVELDNGNFTYLEERSFLKRLDFNYNPMIDELIINYRSFMRGKSPQPKQFAETAQHVVYVGSESDVHWSTSLSNQMTISVLDKETKEEKTFSVKLEDSSSYNDIRAVYTDYPSLTLLVSTDANSDSIQTHAYTFDLENPKDTLTEATNLTKEIGTNDYLYVGETYDKTERYVTLQTAKENIDSMYGYSEEITGYYAYDTMTQEVIKLDGFDEGTRLFTDNDTLYVGQKTNSGIELYELNQDDQKKTLLGEITLSIPDAQEEMSYYGTFNQNMSILNGKLYAYGYTEDGSKPALQISDINTQDALFKGTIELKDAKKNDSTSVDIIEYRLNPLID</sequence>
<organism evidence="2 3">
    <name type="scientific">Alkalibacterium kapii</name>
    <dbReference type="NCBI Taxonomy" id="426704"/>
    <lineage>
        <taxon>Bacteria</taxon>
        <taxon>Bacillati</taxon>
        <taxon>Bacillota</taxon>
        <taxon>Bacilli</taxon>
        <taxon>Lactobacillales</taxon>
        <taxon>Carnobacteriaceae</taxon>
        <taxon>Alkalibacterium</taxon>
    </lineage>
</organism>